<dbReference type="KEGG" id="glz:GLAREA_11997"/>
<protein>
    <submittedName>
        <fullName evidence="1">Uncharacterized protein</fullName>
    </submittedName>
</protein>
<dbReference type="OrthoDB" id="3558864at2759"/>
<dbReference type="AlphaFoldDB" id="S3D275"/>
<dbReference type="OMA" id="WLENSSP"/>
<evidence type="ECO:0000313" key="2">
    <source>
        <dbReference type="Proteomes" id="UP000016922"/>
    </source>
</evidence>
<dbReference type="Proteomes" id="UP000016922">
    <property type="component" value="Unassembled WGS sequence"/>
</dbReference>
<dbReference type="HOGENOM" id="CLU_696484_0_0_1"/>
<dbReference type="EMBL" id="KE145360">
    <property type="protein sequence ID" value="EPE31915.1"/>
    <property type="molecule type" value="Genomic_DNA"/>
</dbReference>
<reference evidence="1 2" key="1">
    <citation type="journal article" date="2013" name="BMC Genomics">
        <title>Genomics-driven discovery of the pneumocandin biosynthetic gene cluster in the fungus Glarea lozoyensis.</title>
        <authorList>
            <person name="Chen L."/>
            <person name="Yue Q."/>
            <person name="Zhang X."/>
            <person name="Xiang M."/>
            <person name="Wang C."/>
            <person name="Li S."/>
            <person name="Che Y."/>
            <person name="Ortiz-Lopez F.J."/>
            <person name="Bills G.F."/>
            <person name="Liu X."/>
            <person name="An Z."/>
        </authorList>
    </citation>
    <scope>NUCLEOTIDE SEQUENCE [LARGE SCALE GENOMIC DNA]</scope>
    <source>
        <strain evidence="2">ATCC 20868 / MF5171</strain>
    </source>
</reference>
<proteinExistence type="predicted"/>
<keyword evidence="2" id="KW-1185">Reference proteome</keyword>
<name>S3D275_GLAL2</name>
<accession>S3D275</accession>
<gene>
    <name evidence="1" type="ORF">GLAREA_11997</name>
</gene>
<dbReference type="RefSeq" id="XP_008080970.1">
    <property type="nucleotide sequence ID" value="XM_008082779.1"/>
</dbReference>
<dbReference type="GeneID" id="19471038"/>
<organism evidence="1 2">
    <name type="scientific">Glarea lozoyensis (strain ATCC 20868 / MF5171)</name>
    <dbReference type="NCBI Taxonomy" id="1116229"/>
    <lineage>
        <taxon>Eukaryota</taxon>
        <taxon>Fungi</taxon>
        <taxon>Dikarya</taxon>
        <taxon>Ascomycota</taxon>
        <taxon>Pezizomycotina</taxon>
        <taxon>Leotiomycetes</taxon>
        <taxon>Helotiales</taxon>
        <taxon>Helotiaceae</taxon>
        <taxon>Glarea</taxon>
    </lineage>
</organism>
<sequence length="396" mass="45101">MTMQHDIPSSEELDVMEIALCVLLKEDLPGLRSKILQMRPEEFALCTGSIGKFSQNLSLSTYKKYRPYSAQEELYAKKWKEKTLSRKMLRHVLYFPGGDAVHCGPEFLEALIYDFVSYSLAASRLISNASGTRSLDSPLDSAERLVRENLYAVMQQCRRLRENPRLFPNEVSKTEFFLKISKISESFHSLVEISRSYDKILKSACQPIAKIDQPISTDFKEKHFISPSSEVVADSSENTISNVPEFLPDKAHARDGPWLNWLQNSASSYEGCIAIQQKIPRVGDKLTRQICLLYDAISEDFTQNEFMGEDEGDINYADVVPSPGHDYAHFTWSGFRTVPVYELGFQNGKRKTYDSNGNVTIEHLSRLLCKLKGKGYGIQQQSSNCPYFRFALAYRI</sequence>
<evidence type="ECO:0000313" key="1">
    <source>
        <dbReference type="EMBL" id="EPE31915.1"/>
    </source>
</evidence>